<organism evidence="20 21">
    <name type="scientific">Bacillus mesophilus</name>
    <dbReference type="NCBI Taxonomy" id="1808955"/>
    <lineage>
        <taxon>Bacteria</taxon>
        <taxon>Bacillati</taxon>
        <taxon>Bacillota</taxon>
        <taxon>Bacilli</taxon>
        <taxon>Bacillales</taxon>
        <taxon>Bacillaceae</taxon>
        <taxon>Bacillus</taxon>
    </lineage>
</organism>
<evidence type="ECO:0000256" key="13">
    <source>
        <dbReference type="ARBA" id="ARBA00023268"/>
    </source>
</evidence>
<evidence type="ECO:0000256" key="4">
    <source>
        <dbReference type="ARBA" id="ARBA00022475"/>
    </source>
</evidence>
<dbReference type="PANTHER" id="PTHR32282:SF11">
    <property type="entry name" value="PENICILLIN-BINDING PROTEIN 1B"/>
    <property type="match status" value="1"/>
</dbReference>
<keyword evidence="9" id="KW-0378">Hydrolase</keyword>
<evidence type="ECO:0000313" key="20">
    <source>
        <dbReference type="EMBL" id="NEY72957.1"/>
    </source>
</evidence>
<evidence type="ECO:0000256" key="6">
    <source>
        <dbReference type="ARBA" id="ARBA00022670"/>
    </source>
</evidence>
<evidence type="ECO:0000256" key="9">
    <source>
        <dbReference type="ARBA" id="ARBA00022801"/>
    </source>
</evidence>
<dbReference type="InterPro" id="IPR050396">
    <property type="entry name" value="Glycosyltr_51/Transpeptidase"/>
</dbReference>
<comment type="catalytic activity">
    <reaction evidence="16">
        <text>[GlcNAc-(1-&gt;4)-Mur2Ac(oyl-L-Ala-gamma-D-Glu-L-Lys-D-Ala-D-Ala)](n)-di-trans,octa-cis-undecaprenyl diphosphate + beta-D-GlcNAc-(1-&gt;4)-Mur2Ac(oyl-L-Ala-gamma-D-Glu-L-Lys-D-Ala-D-Ala)-di-trans,octa-cis-undecaprenyl diphosphate = [GlcNAc-(1-&gt;4)-Mur2Ac(oyl-L-Ala-gamma-D-Glu-L-Lys-D-Ala-D-Ala)](n+1)-di-trans,octa-cis-undecaprenyl diphosphate + di-trans,octa-cis-undecaprenyl diphosphate + H(+)</text>
        <dbReference type="Rhea" id="RHEA:23708"/>
        <dbReference type="Rhea" id="RHEA-COMP:9602"/>
        <dbReference type="Rhea" id="RHEA-COMP:9603"/>
        <dbReference type="ChEBI" id="CHEBI:15378"/>
        <dbReference type="ChEBI" id="CHEBI:58405"/>
        <dbReference type="ChEBI" id="CHEBI:60033"/>
        <dbReference type="ChEBI" id="CHEBI:78435"/>
        <dbReference type="EC" id="2.4.99.28"/>
    </reaction>
</comment>
<proteinExistence type="inferred from homology"/>
<comment type="similarity">
    <text evidence="3">In the N-terminal section; belongs to the glycosyltransferase 51 family.</text>
</comment>
<dbReference type="Gene3D" id="3.40.710.10">
    <property type="entry name" value="DD-peptidase/beta-lactamase superfamily"/>
    <property type="match status" value="1"/>
</dbReference>
<keyword evidence="11" id="KW-0573">Peptidoglycan synthesis</keyword>
<dbReference type="GO" id="GO:0071555">
    <property type="term" value="P:cell wall organization"/>
    <property type="evidence" value="ECO:0007669"/>
    <property type="project" value="UniProtKB-KW"/>
</dbReference>
<dbReference type="Pfam" id="PF00912">
    <property type="entry name" value="Transgly"/>
    <property type="match status" value="1"/>
</dbReference>
<evidence type="ECO:0000256" key="11">
    <source>
        <dbReference type="ARBA" id="ARBA00022984"/>
    </source>
</evidence>
<keyword evidence="7" id="KW-0328">Glycosyltransferase</keyword>
<dbReference type="GO" id="GO:0005886">
    <property type="term" value="C:plasma membrane"/>
    <property type="evidence" value="ECO:0007669"/>
    <property type="project" value="UniProtKB-SubCell"/>
</dbReference>
<keyword evidence="13" id="KW-0511">Multifunctional enzyme</keyword>
<dbReference type="Proteomes" id="UP000481043">
    <property type="component" value="Unassembled WGS sequence"/>
</dbReference>
<feature type="transmembrane region" description="Helical" evidence="17">
    <location>
        <begin position="20"/>
        <end position="42"/>
    </location>
</feature>
<dbReference type="Pfam" id="PF00905">
    <property type="entry name" value="Transpeptidase"/>
    <property type="match status" value="1"/>
</dbReference>
<dbReference type="FunFam" id="1.10.3810.10:FF:000001">
    <property type="entry name" value="Penicillin-binding protein 1A"/>
    <property type="match status" value="1"/>
</dbReference>
<dbReference type="GO" id="GO:0030288">
    <property type="term" value="C:outer membrane-bounded periplasmic space"/>
    <property type="evidence" value="ECO:0007669"/>
    <property type="project" value="TreeGrafter"/>
</dbReference>
<evidence type="ECO:0000256" key="15">
    <source>
        <dbReference type="ARBA" id="ARBA00034000"/>
    </source>
</evidence>
<dbReference type="GO" id="GO:0009002">
    <property type="term" value="F:serine-type D-Ala-D-Ala carboxypeptidase activity"/>
    <property type="evidence" value="ECO:0007669"/>
    <property type="project" value="UniProtKB-EC"/>
</dbReference>
<dbReference type="GO" id="GO:0008658">
    <property type="term" value="F:penicillin binding"/>
    <property type="evidence" value="ECO:0007669"/>
    <property type="project" value="InterPro"/>
</dbReference>
<reference evidence="20 21" key="1">
    <citation type="submission" date="2020-02" db="EMBL/GenBank/DDBJ databases">
        <title>Bacillus aquiflavi sp. nov., isolated from yellow water of strong flavor Chinese baijiu in Yibin region of China.</title>
        <authorList>
            <person name="Xie J."/>
        </authorList>
    </citation>
    <scope>NUCLEOTIDE SEQUENCE [LARGE SCALE GENOMIC DNA]</scope>
    <source>
        <strain evidence="20 21">SA4</strain>
    </source>
</reference>
<sequence>MLEVITNRRLRQTLKYVRAAIFIGLFLLILGFVGMLGILLYAKIEGPPPLAVPQSTIYYGADGTVIGESHQGQTRYWVPLEEISPHLVNATISIEDKRFYDHQGFDYFRIAGAAIADIKAMAKVQGASTISQQYARNLFLEHDKTWKRKITEALYTLRLEMNYTKTQIIEGYLNTIYYGHGAYGIEAAANFYFNKHAKDLSLSEATMLAGIPKGPSHYSPIEHLENAKSRQKVIVDSMVENNLLNEGQAKEIVDEPLSFYGKFDIKNQDIAPYFQDAVKEVIRSITGITDRTIQMGGLKVYTTVDPELQAIAESKMENIISPDSEIQAAVIVQHPSTGEVKALIGGRNYTESQFNRAIQAKRQPGSSFKPFLYYTAIEQGFTPSTTLKSEYTTFQYGKGTYSPSNYNGYYANDNITLSQAIALSDNVFAVKTHLSLGKQALVDTSKRLGISGNLPEVPSLALGTSTVRMSDMVNAYGILANGGKKIEPTFIRRIENHHGEVIYQSKRHTEQVLDRDAAFVTTHMMTGMFDEKLNDYTKVTGRTISDQLTRIYAGKSGTTSTDSWMIGYSPKLVTGVWVGYDRDFTLDLAAEKTYAKEIWASIMEEALKDEPVHAFKPPSGVVGVYVNPDNGMLATETCPVVRLTYYVKGSEPTEYCQDHLPHQYEEVPILIEDEGKEKPGLIKKIMNWFTP</sequence>
<dbReference type="GO" id="GO:0009252">
    <property type="term" value="P:peptidoglycan biosynthetic process"/>
    <property type="evidence" value="ECO:0007669"/>
    <property type="project" value="UniProtKB-KW"/>
</dbReference>
<dbReference type="Gene3D" id="1.10.3810.10">
    <property type="entry name" value="Biosynthetic peptidoglycan transglycosylase-like"/>
    <property type="match status" value="1"/>
</dbReference>
<dbReference type="SUPFAM" id="SSF53955">
    <property type="entry name" value="Lysozyme-like"/>
    <property type="match status" value="1"/>
</dbReference>
<keyword evidence="8" id="KW-0808">Transferase</keyword>
<evidence type="ECO:0000256" key="8">
    <source>
        <dbReference type="ARBA" id="ARBA00022679"/>
    </source>
</evidence>
<keyword evidence="17" id="KW-0812">Transmembrane</keyword>
<keyword evidence="12 17" id="KW-0472">Membrane</keyword>
<evidence type="ECO:0000256" key="3">
    <source>
        <dbReference type="ARBA" id="ARBA00007739"/>
    </source>
</evidence>
<evidence type="ECO:0000256" key="7">
    <source>
        <dbReference type="ARBA" id="ARBA00022676"/>
    </source>
</evidence>
<evidence type="ECO:0000256" key="17">
    <source>
        <dbReference type="SAM" id="Phobius"/>
    </source>
</evidence>
<dbReference type="InterPro" id="IPR012338">
    <property type="entry name" value="Beta-lactam/transpept-like"/>
</dbReference>
<accession>A0A6M0Q9M8</accession>
<keyword evidence="4" id="KW-1003">Cell membrane</keyword>
<dbReference type="InterPro" id="IPR023346">
    <property type="entry name" value="Lysozyme-like_dom_sf"/>
</dbReference>
<dbReference type="AlphaFoldDB" id="A0A6M0Q9M8"/>
<keyword evidence="14" id="KW-0961">Cell wall biogenesis/degradation</keyword>
<comment type="catalytic activity">
    <reaction evidence="15">
        <text>Preferential cleavage: (Ac)2-L-Lys-D-Ala-|-D-Ala. Also transpeptidation of peptidyl-alanyl moieties that are N-acyl substituents of D-alanine.</text>
        <dbReference type="EC" id="3.4.16.4"/>
    </reaction>
</comment>
<evidence type="ECO:0000259" key="19">
    <source>
        <dbReference type="Pfam" id="PF00912"/>
    </source>
</evidence>
<dbReference type="PANTHER" id="PTHR32282">
    <property type="entry name" value="BINDING PROTEIN TRANSPEPTIDASE, PUTATIVE-RELATED"/>
    <property type="match status" value="1"/>
</dbReference>
<gene>
    <name evidence="20" type="ORF">G4D63_14555</name>
</gene>
<keyword evidence="5" id="KW-0121">Carboxypeptidase</keyword>
<dbReference type="InterPro" id="IPR001264">
    <property type="entry name" value="Glyco_trans_51"/>
</dbReference>
<dbReference type="GO" id="GO:0006508">
    <property type="term" value="P:proteolysis"/>
    <property type="evidence" value="ECO:0007669"/>
    <property type="project" value="UniProtKB-KW"/>
</dbReference>
<dbReference type="GO" id="GO:0008360">
    <property type="term" value="P:regulation of cell shape"/>
    <property type="evidence" value="ECO:0007669"/>
    <property type="project" value="UniProtKB-KW"/>
</dbReference>
<evidence type="ECO:0000256" key="16">
    <source>
        <dbReference type="ARBA" id="ARBA00049902"/>
    </source>
</evidence>
<evidence type="ECO:0000256" key="10">
    <source>
        <dbReference type="ARBA" id="ARBA00022960"/>
    </source>
</evidence>
<feature type="domain" description="Penicillin-binding protein transpeptidase" evidence="18">
    <location>
        <begin position="329"/>
        <end position="603"/>
    </location>
</feature>
<comment type="subcellular location">
    <subcellularLocation>
        <location evidence="1">Cell membrane</location>
    </subcellularLocation>
</comment>
<dbReference type="InterPro" id="IPR001460">
    <property type="entry name" value="PCN-bd_Tpept"/>
</dbReference>
<evidence type="ECO:0000256" key="1">
    <source>
        <dbReference type="ARBA" id="ARBA00004236"/>
    </source>
</evidence>
<dbReference type="GO" id="GO:0008955">
    <property type="term" value="F:peptidoglycan glycosyltransferase activity"/>
    <property type="evidence" value="ECO:0007669"/>
    <property type="project" value="UniProtKB-EC"/>
</dbReference>
<dbReference type="SUPFAM" id="SSF56601">
    <property type="entry name" value="beta-lactamase/transpeptidase-like"/>
    <property type="match status" value="1"/>
</dbReference>
<dbReference type="EMBL" id="JAAIWM010000005">
    <property type="protein sequence ID" value="NEY72957.1"/>
    <property type="molecule type" value="Genomic_DNA"/>
</dbReference>
<keyword evidence="17" id="KW-1133">Transmembrane helix</keyword>
<keyword evidence="10" id="KW-0133">Cell shape</keyword>
<evidence type="ECO:0000259" key="18">
    <source>
        <dbReference type="Pfam" id="PF00905"/>
    </source>
</evidence>
<evidence type="ECO:0000256" key="2">
    <source>
        <dbReference type="ARBA" id="ARBA00007090"/>
    </source>
</evidence>
<evidence type="ECO:0000256" key="12">
    <source>
        <dbReference type="ARBA" id="ARBA00023136"/>
    </source>
</evidence>
<name>A0A6M0Q9M8_9BACI</name>
<protein>
    <submittedName>
        <fullName evidence="20">PBP1A family penicillin-binding protein</fullName>
    </submittedName>
</protein>
<dbReference type="InterPro" id="IPR036950">
    <property type="entry name" value="PBP_transglycosylase"/>
</dbReference>
<comment type="caution">
    <text evidence="20">The sequence shown here is derived from an EMBL/GenBank/DDBJ whole genome shotgun (WGS) entry which is preliminary data.</text>
</comment>
<evidence type="ECO:0000256" key="5">
    <source>
        <dbReference type="ARBA" id="ARBA00022645"/>
    </source>
</evidence>
<evidence type="ECO:0000256" key="14">
    <source>
        <dbReference type="ARBA" id="ARBA00023316"/>
    </source>
</evidence>
<keyword evidence="21" id="KW-1185">Reference proteome</keyword>
<evidence type="ECO:0000313" key="21">
    <source>
        <dbReference type="Proteomes" id="UP000481043"/>
    </source>
</evidence>
<dbReference type="NCBIfam" id="TIGR02074">
    <property type="entry name" value="PBP_1a_fam"/>
    <property type="match status" value="1"/>
</dbReference>
<comment type="similarity">
    <text evidence="2">In the C-terminal section; belongs to the transpeptidase family.</text>
</comment>
<feature type="domain" description="Glycosyl transferase family 51" evidence="19">
    <location>
        <begin position="63"/>
        <end position="238"/>
    </location>
</feature>
<keyword evidence="6" id="KW-0645">Protease</keyword>